<dbReference type="AlphaFoldDB" id="A0A653E3D3"/>
<reference evidence="1" key="1">
    <citation type="submission" date="2019-02" db="EMBL/GenBank/DDBJ databases">
        <authorList>
            <consortium name="Genoscope - CEA"/>
            <person name="William W."/>
        </authorList>
    </citation>
    <scope>NUCLEOTIDE SEQUENCE [LARGE SCALE GENOMIC DNA]</scope>
    <source>
        <strain evidence="1">YSy11</strain>
    </source>
</reference>
<organism evidence="1">
    <name type="scientific">Pseudomonas marincola</name>
    <dbReference type="NCBI Taxonomy" id="437900"/>
    <lineage>
        <taxon>Bacteria</taxon>
        <taxon>Pseudomonadati</taxon>
        <taxon>Pseudomonadota</taxon>
        <taxon>Gammaproteobacteria</taxon>
        <taxon>Pseudomonadales</taxon>
        <taxon>Pseudomonadaceae</taxon>
        <taxon>Pseudomonas</taxon>
    </lineage>
</organism>
<name>A0A653E3D3_9PSED</name>
<proteinExistence type="predicted"/>
<evidence type="ECO:0000313" key="1">
    <source>
        <dbReference type="EMBL" id="VEV97249.1"/>
    </source>
</evidence>
<sequence length="67" mass="7250">MRPLAAFSLLNTYDPDSQLEAEDEPRVIASNPPAPRIHGQITCTVAAIDAALLQLKRPGKPSGVRRD</sequence>
<accession>A0A653E3D3</accession>
<gene>
    <name evidence="1" type="ORF">PMYSY11_2203</name>
</gene>
<protein>
    <submittedName>
        <fullName evidence="1">Uncharacterized protein</fullName>
    </submittedName>
</protein>
<dbReference type="EMBL" id="LR215729">
    <property type="protein sequence ID" value="VEV97249.1"/>
    <property type="molecule type" value="Genomic_DNA"/>
</dbReference>